<keyword evidence="1" id="KW-1133">Transmembrane helix</keyword>
<organism evidence="2">
    <name type="scientific">freshwater metagenome</name>
    <dbReference type="NCBI Taxonomy" id="449393"/>
    <lineage>
        <taxon>unclassified sequences</taxon>
        <taxon>metagenomes</taxon>
        <taxon>ecological metagenomes</taxon>
    </lineage>
</organism>
<keyword evidence="1" id="KW-0812">Transmembrane</keyword>
<name>A0A6J5ZNF5_9ZZZZ</name>
<proteinExistence type="predicted"/>
<evidence type="ECO:0000313" key="2">
    <source>
        <dbReference type="EMBL" id="CAB4342742.1"/>
    </source>
</evidence>
<dbReference type="EMBL" id="CAFBOH010000033">
    <property type="protein sequence ID" value="CAB4975815.1"/>
    <property type="molecule type" value="Genomic_DNA"/>
</dbReference>
<evidence type="ECO:0000313" key="3">
    <source>
        <dbReference type="EMBL" id="CAB4813775.1"/>
    </source>
</evidence>
<dbReference type="EMBL" id="CAFBJG010000026">
    <property type="protein sequence ID" value="CAB4848757.1"/>
    <property type="molecule type" value="Genomic_DNA"/>
</dbReference>
<evidence type="ECO:0000313" key="5">
    <source>
        <dbReference type="EMBL" id="CAB4975815.1"/>
    </source>
</evidence>
<gene>
    <name evidence="3" type="ORF">UFOPK3120_00764</name>
    <name evidence="4" type="ORF">UFOPK3282_00403</name>
    <name evidence="5" type="ORF">UFOPK3935_00419</name>
    <name evidence="2" type="ORF">UFOPK4171_00901</name>
</gene>
<dbReference type="AlphaFoldDB" id="A0A6J5ZNF5"/>
<evidence type="ECO:0000256" key="1">
    <source>
        <dbReference type="SAM" id="Phobius"/>
    </source>
</evidence>
<reference evidence="2" key="1">
    <citation type="submission" date="2020-05" db="EMBL/GenBank/DDBJ databases">
        <authorList>
            <person name="Chiriac C."/>
            <person name="Salcher M."/>
            <person name="Ghai R."/>
            <person name="Kavagutti S V."/>
        </authorList>
    </citation>
    <scope>NUCLEOTIDE SEQUENCE</scope>
</reference>
<feature type="transmembrane region" description="Helical" evidence="1">
    <location>
        <begin position="6"/>
        <end position="25"/>
    </location>
</feature>
<sequence>METLTTALLILVSFSFSVLLIYKGATGALKSWRESNK</sequence>
<keyword evidence="1" id="KW-0472">Membrane</keyword>
<evidence type="ECO:0000313" key="4">
    <source>
        <dbReference type="EMBL" id="CAB4848757.1"/>
    </source>
</evidence>
<accession>A0A6J5ZNF5</accession>
<dbReference type="EMBL" id="CAESAM010000106">
    <property type="protein sequence ID" value="CAB4342742.1"/>
    <property type="molecule type" value="Genomic_DNA"/>
</dbReference>
<dbReference type="EMBL" id="CAFAAW010000097">
    <property type="protein sequence ID" value="CAB4813775.1"/>
    <property type="molecule type" value="Genomic_DNA"/>
</dbReference>
<protein>
    <submittedName>
        <fullName evidence="2">Unannotated protein</fullName>
    </submittedName>
</protein>